<keyword evidence="1" id="KW-0812">Transmembrane</keyword>
<feature type="transmembrane region" description="Helical" evidence="1">
    <location>
        <begin position="122"/>
        <end position="141"/>
    </location>
</feature>
<keyword evidence="3" id="KW-1185">Reference proteome</keyword>
<sequence>MVIYDGMVHLGRFEQIYESLKVGKVPSEISFIGPGHNLNALMSCYPWLTSIIFIFPRFLFHNIVVSFLLGFFFINLVTCLNMYLLASKISSNKLVNFSASCIYIFNSYHLILLYARMAFGEVLAYAFLPLAVAGYLCILKNNKRKGILLLAIGMSGIANSHFISLALTSFLVVIVTIYLMIIKKIERRQIRWIAVTAFFL</sequence>
<accession>A0ABR8PD22</accession>
<reference evidence="2 3" key="1">
    <citation type="submission" date="2020-08" db="EMBL/GenBank/DDBJ databases">
        <title>A Genomic Blueprint of the Chicken Gut Microbiome.</title>
        <authorList>
            <person name="Gilroy R."/>
            <person name="Ravi A."/>
            <person name="Getino M."/>
            <person name="Pursley I."/>
            <person name="Horton D.L."/>
            <person name="Alikhan N.-F."/>
            <person name="Baker D."/>
            <person name="Gharbi K."/>
            <person name="Hall N."/>
            <person name="Watson M."/>
            <person name="Adriaenssens E.M."/>
            <person name="Foster-Nyarko E."/>
            <person name="Jarju S."/>
            <person name="Secka A."/>
            <person name="Antonio M."/>
            <person name="Oren A."/>
            <person name="Chaudhuri R."/>
            <person name="La Ragione R.M."/>
            <person name="Hildebrand F."/>
            <person name="Pallen M.J."/>
        </authorList>
    </citation>
    <scope>NUCLEOTIDE SEQUENCE [LARGE SCALE GENOMIC DNA]</scope>
    <source>
        <strain evidence="2 3">Sa3CUN2</strain>
    </source>
</reference>
<proteinExistence type="predicted"/>
<evidence type="ECO:0000313" key="2">
    <source>
        <dbReference type="EMBL" id="MBD7895199.1"/>
    </source>
</evidence>
<evidence type="ECO:0008006" key="4">
    <source>
        <dbReference type="Google" id="ProtNLM"/>
    </source>
</evidence>
<comment type="caution">
    <text evidence="2">The sequence shown here is derived from an EMBL/GenBank/DDBJ whole genome shotgun (WGS) entry which is preliminary data.</text>
</comment>
<organism evidence="2 3">
    <name type="scientific">Limosilactobacillus avistercoris</name>
    <dbReference type="NCBI Taxonomy" id="2762243"/>
    <lineage>
        <taxon>Bacteria</taxon>
        <taxon>Bacillati</taxon>
        <taxon>Bacillota</taxon>
        <taxon>Bacilli</taxon>
        <taxon>Lactobacillales</taxon>
        <taxon>Lactobacillaceae</taxon>
        <taxon>Limosilactobacillus</taxon>
    </lineage>
</organism>
<evidence type="ECO:0000256" key="1">
    <source>
        <dbReference type="SAM" id="Phobius"/>
    </source>
</evidence>
<feature type="transmembrane region" description="Helical" evidence="1">
    <location>
        <begin position="97"/>
        <end position="115"/>
    </location>
</feature>
<gene>
    <name evidence="2" type="ORF">H9564_05700</name>
</gene>
<feature type="transmembrane region" description="Helical" evidence="1">
    <location>
        <begin position="161"/>
        <end position="181"/>
    </location>
</feature>
<keyword evidence="1" id="KW-1133">Transmembrane helix</keyword>
<name>A0ABR8PD22_9LACO</name>
<feature type="transmembrane region" description="Helical" evidence="1">
    <location>
        <begin position="67"/>
        <end position="85"/>
    </location>
</feature>
<dbReference type="Proteomes" id="UP000616837">
    <property type="component" value="Unassembled WGS sequence"/>
</dbReference>
<evidence type="ECO:0000313" key="3">
    <source>
        <dbReference type="Proteomes" id="UP000616837"/>
    </source>
</evidence>
<dbReference type="EMBL" id="JACSQW010000013">
    <property type="protein sequence ID" value="MBD7895199.1"/>
    <property type="molecule type" value="Genomic_DNA"/>
</dbReference>
<keyword evidence="1" id="KW-0472">Membrane</keyword>
<protein>
    <recommendedName>
        <fullName evidence="4">Glycosyltransferase RgtA/B/C/D-like domain-containing protein</fullName>
    </recommendedName>
</protein>